<keyword evidence="2" id="KW-1185">Reference proteome</keyword>
<name>K7PBC7_9VIRU</name>
<dbReference type="RefSeq" id="YP_007003715.1">
    <property type="nucleotide sequence ID" value="NC_019491.1"/>
</dbReference>
<reference evidence="1 2" key="1">
    <citation type="journal article" date="2013" name="J. Virol.">
        <title>Comparative genomics of carp herpesviruses.</title>
        <authorList>
            <person name="Davison A.J."/>
            <person name="Kurobe T."/>
            <person name="Gatherer D."/>
            <person name="Cunningham C."/>
            <person name="Korf I."/>
            <person name="Fukuda H."/>
            <person name="Hedrick R.P."/>
            <person name="Waltzek T.B."/>
        </authorList>
    </citation>
    <scope>NUCLEOTIDE SEQUENCE [LARGE SCALE GENOMIC DNA]</scope>
    <source>
        <strain evidence="1">NG-J1</strain>
    </source>
</reference>
<dbReference type="GeneID" id="14011203"/>
<dbReference type="OrthoDB" id="31820at10239"/>
<dbReference type="EMBL" id="JQ815363">
    <property type="protein sequence ID" value="AFJ20349.1"/>
    <property type="molecule type" value="Genomic_DNA"/>
</dbReference>
<organism evidence="1 2">
    <name type="scientific">Cyprinid herpesvirus 1</name>
    <dbReference type="NCBI Taxonomy" id="317858"/>
    <lineage>
        <taxon>Viruses</taxon>
        <taxon>Duplodnaviria</taxon>
        <taxon>Heunggongvirae</taxon>
        <taxon>Peploviricota</taxon>
        <taxon>Herviviricetes</taxon>
        <taxon>Herpesvirales</taxon>
        <taxon>Alloherpesviridae</taxon>
        <taxon>Cyvirus</taxon>
        <taxon>Cyvirus cyprinidallo1</taxon>
    </lineage>
</organism>
<evidence type="ECO:0000313" key="1">
    <source>
        <dbReference type="EMBL" id="AFJ20349.1"/>
    </source>
</evidence>
<accession>K7PBC7</accession>
<sequence length="226" mass="25585">MEEVYPIPVPLPCYSITETEDAPCLCDTLMRAVYRGPSYEAHPRLTWKLENGASFISETPWEEVCAQILRLVRGCAVYRLQPPPNLTYLLSWLSGQARVIPANARSLQYLTHLHSSMGAFSTFMRHKPKLTKVDSEAINIYYGIRKKPSATELEHARVYKDCYDLTNINIGSINGLVLHGVNRNISKLFQAVREEVELAGEEADDEAEDRRPIWHSLAVTLGQLLL</sequence>
<protein>
    <submittedName>
        <fullName evidence="1">Protein ORF49</fullName>
    </submittedName>
</protein>
<gene>
    <name evidence="1" type="ORF">CyHV1_ORF49</name>
</gene>
<dbReference type="KEGG" id="vg:14011203"/>
<dbReference type="Proteomes" id="UP000118426">
    <property type="component" value="Segment"/>
</dbReference>
<evidence type="ECO:0000313" key="2">
    <source>
        <dbReference type="Proteomes" id="UP000118426"/>
    </source>
</evidence>
<proteinExistence type="predicted"/>